<dbReference type="PRINTS" id="PR00834">
    <property type="entry name" value="PROTEASES2C"/>
</dbReference>
<organism evidence="1 2">
    <name type="scientific">Spirosoma foliorum</name>
    <dbReference type="NCBI Taxonomy" id="2710596"/>
    <lineage>
        <taxon>Bacteria</taxon>
        <taxon>Pseudomonadati</taxon>
        <taxon>Bacteroidota</taxon>
        <taxon>Cytophagia</taxon>
        <taxon>Cytophagales</taxon>
        <taxon>Cytophagaceae</taxon>
        <taxon>Spirosoma</taxon>
    </lineage>
</organism>
<reference evidence="1 2" key="1">
    <citation type="submission" date="2020-07" db="EMBL/GenBank/DDBJ databases">
        <title>Spirosoma foliorum sp. nov., isolated from the leaves on the Nejang mountain Korea, Republic of.</title>
        <authorList>
            <person name="Ho H."/>
            <person name="Lee Y.-J."/>
            <person name="Nurcahyanto D.-A."/>
            <person name="Kim S.-G."/>
        </authorList>
    </citation>
    <scope>NUCLEOTIDE SEQUENCE [LARGE SCALE GENOMIC DNA]</scope>
    <source>
        <strain evidence="1 2">PL0136</strain>
    </source>
</reference>
<dbReference type="KEGG" id="sfol:H3H32_12425"/>
<dbReference type="RefSeq" id="WP_182463010.1">
    <property type="nucleotide sequence ID" value="NZ_CP059732.1"/>
</dbReference>
<dbReference type="PANTHER" id="PTHR22939">
    <property type="entry name" value="SERINE PROTEASE FAMILY S1C HTRA-RELATED"/>
    <property type="match status" value="1"/>
</dbReference>
<dbReference type="Pfam" id="PF13365">
    <property type="entry name" value="Trypsin_2"/>
    <property type="match status" value="1"/>
</dbReference>
<evidence type="ECO:0000313" key="2">
    <source>
        <dbReference type="Proteomes" id="UP000515369"/>
    </source>
</evidence>
<dbReference type="EMBL" id="CP059732">
    <property type="protein sequence ID" value="QMW05629.1"/>
    <property type="molecule type" value="Genomic_DNA"/>
</dbReference>
<name>A0A7G5H3D7_9BACT</name>
<dbReference type="AlphaFoldDB" id="A0A7G5H3D7"/>
<evidence type="ECO:0000313" key="1">
    <source>
        <dbReference type="EMBL" id="QMW05629.1"/>
    </source>
</evidence>
<dbReference type="PANTHER" id="PTHR22939:SF129">
    <property type="entry name" value="SERINE PROTEASE HTRA2, MITOCHONDRIAL"/>
    <property type="match status" value="1"/>
</dbReference>
<dbReference type="GO" id="GO:0004252">
    <property type="term" value="F:serine-type endopeptidase activity"/>
    <property type="evidence" value="ECO:0007669"/>
    <property type="project" value="InterPro"/>
</dbReference>
<proteinExistence type="predicted"/>
<dbReference type="Proteomes" id="UP000515369">
    <property type="component" value="Chromosome"/>
</dbReference>
<dbReference type="GO" id="GO:0006508">
    <property type="term" value="P:proteolysis"/>
    <property type="evidence" value="ECO:0007669"/>
    <property type="project" value="InterPro"/>
</dbReference>
<dbReference type="InterPro" id="IPR009003">
    <property type="entry name" value="Peptidase_S1_PA"/>
</dbReference>
<dbReference type="Gene3D" id="2.40.10.120">
    <property type="match status" value="1"/>
</dbReference>
<dbReference type="InterPro" id="IPR001940">
    <property type="entry name" value="Peptidase_S1C"/>
</dbReference>
<accession>A0A7G5H3D7</accession>
<gene>
    <name evidence="1" type="ORF">H3H32_12425</name>
</gene>
<protein>
    <submittedName>
        <fullName evidence="1">Trypsin-like peptidase domain-containing protein</fullName>
    </submittedName>
</protein>
<keyword evidence="2" id="KW-1185">Reference proteome</keyword>
<dbReference type="SUPFAM" id="SSF50494">
    <property type="entry name" value="Trypsin-like serine proteases"/>
    <property type="match status" value="1"/>
</dbReference>
<sequence length="415" mass="46115">MKLSAVLLVLCLSVELVACWKRKMPVEDVIAQADSSVVEVKGYQANNRTMLGTGFVIDSKGLIVTNYHVIRDAERIEVTLSNGRTYPVLGVVDYNFSDPGYPDFAILKIDAEIDLAALPLGNDDELKSGETVVTIGNPIAYAHTPSVGNFAQRRQLDSVAYLQITAPISHGNSGGPLLNLYGEVVGINTLGDERGQNLNFALSVQYIKDALDKQGHAVRYTVSDVLAMQKKRDAEQFEKLFTTYEHPQKLFSMLYPRGWQTYQGSRWRYGVDPDTSYVYTCVFAPDGAYNPETGYLAGGIRVVFYQPPSGRVWAGILNRWPAAFKRRTLEANNGFAFTDSSVITLDQIPARLYTAIGRNENISEIELDRFIVSGHPNYLLSVELACPNSQSQVYDTYYRAILQSFRFGLDRGSAP</sequence>